<reference evidence="7" key="1">
    <citation type="journal article" date="2013" name="Nature">
        <title>Draft genome of the wheat A-genome progenitor Triticum urartu.</title>
        <authorList>
            <person name="Ling H.Q."/>
            <person name="Zhao S."/>
            <person name="Liu D."/>
            <person name="Wang J."/>
            <person name="Sun H."/>
            <person name="Zhang C."/>
            <person name="Fan H."/>
            <person name="Li D."/>
            <person name="Dong L."/>
            <person name="Tao Y."/>
            <person name="Gao C."/>
            <person name="Wu H."/>
            <person name="Li Y."/>
            <person name="Cui Y."/>
            <person name="Guo X."/>
            <person name="Zheng S."/>
            <person name="Wang B."/>
            <person name="Yu K."/>
            <person name="Liang Q."/>
            <person name="Yang W."/>
            <person name="Lou X."/>
            <person name="Chen J."/>
            <person name="Feng M."/>
            <person name="Jian J."/>
            <person name="Zhang X."/>
            <person name="Luo G."/>
            <person name="Jiang Y."/>
            <person name="Liu J."/>
            <person name="Wang Z."/>
            <person name="Sha Y."/>
            <person name="Zhang B."/>
            <person name="Wu H."/>
            <person name="Tang D."/>
            <person name="Shen Q."/>
            <person name="Xue P."/>
            <person name="Zou S."/>
            <person name="Wang X."/>
            <person name="Liu X."/>
            <person name="Wang F."/>
            <person name="Yang Y."/>
            <person name="An X."/>
            <person name="Dong Z."/>
            <person name="Zhang K."/>
            <person name="Zhang X."/>
            <person name="Luo M.C."/>
            <person name="Dvorak J."/>
            <person name="Tong Y."/>
            <person name="Wang J."/>
            <person name="Yang H."/>
            <person name="Li Z."/>
            <person name="Wang D."/>
            <person name="Zhang A."/>
            <person name="Wang J."/>
        </authorList>
    </citation>
    <scope>NUCLEOTIDE SEQUENCE</scope>
    <source>
        <strain evidence="7">cv. G1812</strain>
    </source>
</reference>
<evidence type="ECO:0000259" key="5">
    <source>
        <dbReference type="Pfam" id="PF17830"/>
    </source>
</evidence>
<accession>A0A8R7TH51</accession>
<dbReference type="EnsemblPlants" id="TuG1812G0200002702.01.T01">
    <property type="protein sequence ID" value="TuG1812G0200002702.01.T01"/>
    <property type="gene ID" value="TuG1812G0200002702.01"/>
</dbReference>
<dbReference type="Pfam" id="PF17830">
    <property type="entry name" value="STI1-HOP_DP"/>
    <property type="match status" value="1"/>
</dbReference>
<dbReference type="PANTHER" id="PTHR22904:SF535">
    <property type="entry name" value="OS04G0538000 PROTEIN"/>
    <property type="match status" value="1"/>
</dbReference>
<proteinExistence type="predicted"/>
<keyword evidence="7" id="KW-1185">Reference proteome</keyword>
<reference evidence="6" key="2">
    <citation type="submission" date="2018-03" db="EMBL/GenBank/DDBJ databases">
        <title>The Triticum urartu genome reveals the dynamic nature of wheat genome evolution.</title>
        <authorList>
            <person name="Ling H."/>
            <person name="Ma B."/>
            <person name="Shi X."/>
            <person name="Liu H."/>
            <person name="Dong L."/>
            <person name="Sun H."/>
            <person name="Cao Y."/>
            <person name="Gao Q."/>
            <person name="Zheng S."/>
            <person name="Li Y."/>
            <person name="Yu Y."/>
            <person name="Du H."/>
            <person name="Qi M."/>
            <person name="Li Y."/>
            <person name="Yu H."/>
            <person name="Cui Y."/>
            <person name="Wang N."/>
            <person name="Chen C."/>
            <person name="Wu H."/>
            <person name="Zhao Y."/>
            <person name="Zhang J."/>
            <person name="Li Y."/>
            <person name="Zhou W."/>
            <person name="Zhang B."/>
            <person name="Hu W."/>
            <person name="Eijk M."/>
            <person name="Tang J."/>
            <person name="Witsenboer H."/>
            <person name="Zhao S."/>
            <person name="Li Z."/>
            <person name="Zhang A."/>
            <person name="Wang D."/>
            <person name="Liang C."/>
        </authorList>
    </citation>
    <scope>NUCLEOTIDE SEQUENCE [LARGE SCALE GENOMIC DNA]</scope>
    <source>
        <strain evidence="6">cv. G1812</strain>
    </source>
</reference>
<evidence type="ECO:0000313" key="6">
    <source>
        <dbReference type="EnsemblPlants" id="TuG1812G0200002702.01.T01"/>
    </source>
</evidence>
<dbReference type="Gramene" id="TuG1812G0200002702.01.T01">
    <property type="protein sequence ID" value="TuG1812G0200002702.01.T01"/>
    <property type="gene ID" value="TuG1812G0200002702.01"/>
</dbReference>
<comment type="subcellular location">
    <subcellularLocation>
        <location evidence="1">Cytoplasm</location>
    </subcellularLocation>
</comment>
<dbReference type="AlphaFoldDB" id="A0A8R7TH51"/>
<dbReference type="Proteomes" id="UP000015106">
    <property type="component" value="Chromosome 2"/>
</dbReference>
<dbReference type="RefSeq" id="XP_048556457.1">
    <property type="nucleotide sequence ID" value="XM_048700500.1"/>
</dbReference>
<evidence type="ECO:0000256" key="3">
    <source>
        <dbReference type="ARBA" id="ARBA00022737"/>
    </source>
</evidence>
<protein>
    <recommendedName>
        <fullName evidence="5">STI1/HOP DP domain-containing protein</fullName>
    </recommendedName>
</protein>
<keyword evidence="2" id="KW-0963">Cytoplasm</keyword>
<organism evidence="6 7">
    <name type="scientific">Triticum urartu</name>
    <name type="common">Red wild einkorn</name>
    <name type="synonym">Crithodium urartu</name>
    <dbReference type="NCBI Taxonomy" id="4572"/>
    <lineage>
        <taxon>Eukaryota</taxon>
        <taxon>Viridiplantae</taxon>
        <taxon>Streptophyta</taxon>
        <taxon>Embryophyta</taxon>
        <taxon>Tracheophyta</taxon>
        <taxon>Spermatophyta</taxon>
        <taxon>Magnoliopsida</taxon>
        <taxon>Liliopsida</taxon>
        <taxon>Poales</taxon>
        <taxon>Poaceae</taxon>
        <taxon>BOP clade</taxon>
        <taxon>Pooideae</taxon>
        <taxon>Triticodae</taxon>
        <taxon>Triticeae</taxon>
        <taxon>Triticinae</taxon>
        <taxon>Triticum</taxon>
    </lineage>
</organism>
<evidence type="ECO:0000256" key="4">
    <source>
        <dbReference type="ARBA" id="ARBA00022803"/>
    </source>
</evidence>
<sequence>MLWCQNYKQRVRCHGLVRQVVRILQRHNVSACLPSIPNILKLRCLITRGVKRCIQQINKANRGKLTPEELKERQGKAMQDPEMQNILTDPVMRQVLIDFQENPRAA</sequence>
<keyword evidence="3" id="KW-0677">Repeat</keyword>
<dbReference type="InterPro" id="IPR041243">
    <property type="entry name" value="STI1/HOP_DP"/>
</dbReference>
<dbReference type="GeneID" id="125537198"/>
<dbReference type="OrthoDB" id="2423701at2759"/>
<keyword evidence="4" id="KW-0802">TPR repeat</keyword>
<name>A0A8R7TH51_TRIUA</name>
<reference evidence="6" key="3">
    <citation type="submission" date="2022-06" db="UniProtKB">
        <authorList>
            <consortium name="EnsemblPlants"/>
        </authorList>
    </citation>
    <scope>IDENTIFICATION</scope>
</reference>
<dbReference type="GO" id="GO:0051879">
    <property type="term" value="F:Hsp90 protein binding"/>
    <property type="evidence" value="ECO:0007669"/>
    <property type="project" value="TreeGrafter"/>
</dbReference>
<dbReference type="KEGG" id="tua:125537198"/>
<evidence type="ECO:0000256" key="1">
    <source>
        <dbReference type="ARBA" id="ARBA00004496"/>
    </source>
</evidence>
<dbReference type="Gene3D" id="1.10.260.100">
    <property type="match status" value="1"/>
</dbReference>
<gene>
    <name evidence="6" type="primary">LOC125537198</name>
</gene>
<feature type="domain" description="STI1/HOP DP" evidence="5">
    <location>
        <begin position="72"/>
        <end position="105"/>
    </location>
</feature>
<evidence type="ECO:0000313" key="7">
    <source>
        <dbReference type="Proteomes" id="UP000015106"/>
    </source>
</evidence>
<dbReference type="PANTHER" id="PTHR22904">
    <property type="entry name" value="TPR REPEAT CONTAINING PROTEIN"/>
    <property type="match status" value="1"/>
</dbReference>
<dbReference type="FunFam" id="1.10.260.100:FF:000002">
    <property type="entry name" value="Stress-induced-phosphoprotein 1 (Hsp70/Hsp90-organizing)"/>
    <property type="match status" value="1"/>
</dbReference>
<evidence type="ECO:0000256" key="2">
    <source>
        <dbReference type="ARBA" id="ARBA00022490"/>
    </source>
</evidence>
<dbReference type="GO" id="GO:0005737">
    <property type="term" value="C:cytoplasm"/>
    <property type="evidence" value="ECO:0007669"/>
    <property type="project" value="UniProtKB-SubCell"/>
</dbReference>